<keyword evidence="11" id="KW-0812">Transmembrane</keyword>
<dbReference type="GO" id="GO:0016301">
    <property type="term" value="F:kinase activity"/>
    <property type="evidence" value="ECO:0007669"/>
    <property type="project" value="UniProtKB-KW"/>
</dbReference>
<evidence type="ECO:0000256" key="6">
    <source>
        <dbReference type="ARBA" id="ARBA00022741"/>
    </source>
</evidence>
<dbReference type="EC" id="2.7.13.3" evidence="3"/>
<evidence type="ECO:0000256" key="5">
    <source>
        <dbReference type="ARBA" id="ARBA00022679"/>
    </source>
</evidence>
<feature type="domain" description="Histidine kinase" evidence="12">
    <location>
        <begin position="207"/>
        <end position="424"/>
    </location>
</feature>
<dbReference type="Gene3D" id="1.10.287.130">
    <property type="match status" value="1"/>
</dbReference>
<dbReference type="RefSeq" id="WP_377468388.1">
    <property type="nucleotide sequence ID" value="NZ_JBHLWN010000016.1"/>
</dbReference>
<evidence type="ECO:0000313" key="13">
    <source>
        <dbReference type="EMBL" id="MFC0211407.1"/>
    </source>
</evidence>
<keyword evidence="11" id="KW-0472">Membrane</keyword>
<evidence type="ECO:0000256" key="2">
    <source>
        <dbReference type="ARBA" id="ARBA00004370"/>
    </source>
</evidence>
<accession>A0ABV6DFI2</accession>
<dbReference type="InterPro" id="IPR036890">
    <property type="entry name" value="HATPase_C_sf"/>
</dbReference>
<evidence type="ECO:0000256" key="3">
    <source>
        <dbReference type="ARBA" id="ARBA00012438"/>
    </source>
</evidence>
<keyword evidence="11" id="KW-1133">Transmembrane helix</keyword>
<evidence type="ECO:0000256" key="10">
    <source>
        <dbReference type="SAM" id="MobiDB-lite"/>
    </source>
</evidence>
<dbReference type="Pfam" id="PF02518">
    <property type="entry name" value="HATPase_c"/>
    <property type="match status" value="1"/>
</dbReference>
<dbReference type="EMBL" id="JBHLWN010000016">
    <property type="protein sequence ID" value="MFC0211407.1"/>
    <property type="molecule type" value="Genomic_DNA"/>
</dbReference>
<feature type="transmembrane region" description="Helical" evidence="11">
    <location>
        <begin position="164"/>
        <end position="186"/>
    </location>
</feature>
<keyword evidence="4" id="KW-0597">Phosphoprotein</keyword>
<dbReference type="CDD" id="cd00082">
    <property type="entry name" value="HisKA"/>
    <property type="match status" value="1"/>
</dbReference>
<sequence length="424" mass="47086">MFRRLRNKFLLLNMVTISIMMLLAFASIYIIVDQNLRRDIDMDLHKAMDVSRKPMGNPGSGSMKPAPSSGMGEPRMDGPQGRSMSFTLVTDKEGKVKSAASRYELGDEFYTEAAASALSGGGTRSQGKLKLDDNYWAYLVQPSPDGYMISFVDINAQRSFLTKLVYAFLIVASVMLVLIFFISRFFANRSIGPVQEAFNKQKQFIADASHELKTPLAVINTNVDVLLGNPDDTIRNQAKWLQFIKSESERMSTLTSELLYLAQIDQTNPSVMHAPFDVSDALEQVILTMEAVIFEANIGLSYEIEPALTARGSIEQYKQVAMILLDNAVKYTTAGGSMEVVLKKRSQNIVLTVTNTGEGIAEEHLDRIFDRFYRTDPSRTRSQGSYGLGLAIAKAIIDQHRGRIYARNLEGGKVSFVVELPIAG</sequence>
<reference evidence="13 14" key="1">
    <citation type="submission" date="2024-09" db="EMBL/GenBank/DDBJ databases">
        <authorList>
            <person name="Sun Q."/>
            <person name="Mori K."/>
        </authorList>
    </citation>
    <scope>NUCLEOTIDE SEQUENCE [LARGE SCALE GENOMIC DNA]</scope>
    <source>
        <strain evidence="13 14">CCM 7759</strain>
    </source>
</reference>
<keyword evidence="6" id="KW-0547">Nucleotide-binding</keyword>
<keyword evidence="8" id="KW-0067">ATP-binding</keyword>
<dbReference type="PRINTS" id="PR00344">
    <property type="entry name" value="BCTRLSENSOR"/>
</dbReference>
<dbReference type="Pfam" id="PF00512">
    <property type="entry name" value="HisKA"/>
    <property type="match status" value="1"/>
</dbReference>
<dbReference type="SMART" id="SM00388">
    <property type="entry name" value="HisKA"/>
    <property type="match status" value="1"/>
</dbReference>
<dbReference type="Gene3D" id="3.30.565.10">
    <property type="entry name" value="Histidine kinase-like ATPase, C-terminal domain"/>
    <property type="match status" value="1"/>
</dbReference>
<name>A0ABV6DFI2_9BACL</name>
<dbReference type="SMART" id="SM00387">
    <property type="entry name" value="HATPase_c"/>
    <property type="match status" value="1"/>
</dbReference>
<evidence type="ECO:0000256" key="11">
    <source>
        <dbReference type="SAM" id="Phobius"/>
    </source>
</evidence>
<comment type="caution">
    <text evidence="13">The sequence shown here is derived from an EMBL/GenBank/DDBJ whole genome shotgun (WGS) entry which is preliminary data.</text>
</comment>
<evidence type="ECO:0000256" key="7">
    <source>
        <dbReference type="ARBA" id="ARBA00022777"/>
    </source>
</evidence>
<evidence type="ECO:0000256" key="4">
    <source>
        <dbReference type="ARBA" id="ARBA00022553"/>
    </source>
</evidence>
<comment type="catalytic activity">
    <reaction evidence="1">
        <text>ATP + protein L-histidine = ADP + protein N-phospho-L-histidine.</text>
        <dbReference type="EC" id="2.7.13.3"/>
    </reaction>
</comment>
<dbReference type="Proteomes" id="UP001589776">
    <property type="component" value="Unassembled WGS sequence"/>
</dbReference>
<dbReference type="InterPro" id="IPR050351">
    <property type="entry name" value="BphY/WalK/GraS-like"/>
</dbReference>
<proteinExistence type="predicted"/>
<dbReference type="InterPro" id="IPR036097">
    <property type="entry name" value="HisK_dim/P_sf"/>
</dbReference>
<dbReference type="PANTHER" id="PTHR45453">
    <property type="entry name" value="PHOSPHATE REGULON SENSOR PROTEIN PHOR"/>
    <property type="match status" value="1"/>
</dbReference>
<keyword evidence="14" id="KW-1185">Reference proteome</keyword>
<evidence type="ECO:0000256" key="8">
    <source>
        <dbReference type="ARBA" id="ARBA00022840"/>
    </source>
</evidence>
<feature type="region of interest" description="Disordered" evidence="10">
    <location>
        <begin position="51"/>
        <end position="79"/>
    </location>
</feature>
<evidence type="ECO:0000256" key="1">
    <source>
        <dbReference type="ARBA" id="ARBA00000085"/>
    </source>
</evidence>
<keyword evidence="5" id="KW-0808">Transferase</keyword>
<feature type="transmembrane region" description="Helical" evidence="11">
    <location>
        <begin position="12"/>
        <end position="32"/>
    </location>
</feature>
<dbReference type="InterPro" id="IPR004358">
    <property type="entry name" value="Sig_transdc_His_kin-like_C"/>
</dbReference>
<dbReference type="InterPro" id="IPR003594">
    <property type="entry name" value="HATPase_dom"/>
</dbReference>
<dbReference type="SUPFAM" id="SSF55874">
    <property type="entry name" value="ATPase domain of HSP90 chaperone/DNA topoisomerase II/histidine kinase"/>
    <property type="match status" value="1"/>
</dbReference>
<keyword evidence="9" id="KW-0902">Two-component regulatory system</keyword>
<comment type="subcellular location">
    <subcellularLocation>
        <location evidence="2">Membrane</location>
    </subcellularLocation>
</comment>
<dbReference type="PROSITE" id="PS50109">
    <property type="entry name" value="HIS_KIN"/>
    <property type="match status" value="1"/>
</dbReference>
<organism evidence="13 14">
    <name type="scientific">Paenibacillus chartarius</name>
    <dbReference type="NCBI Taxonomy" id="747481"/>
    <lineage>
        <taxon>Bacteria</taxon>
        <taxon>Bacillati</taxon>
        <taxon>Bacillota</taxon>
        <taxon>Bacilli</taxon>
        <taxon>Bacillales</taxon>
        <taxon>Paenibacillaceae</taxon>
        <taxon>Paenibacillus</taxon>
    </lineage>
</organism>
<evidence type="ECO:0000256" key="9">
    <source>
        <dbReference type="ARBA" id="ARBA00023012"/>
    </source>
</evidence>
<dbReference type="InterPro" id="IPR003661">
    <property type="entry name" value="HisK_dim/P_dom"/>
</dbReference>
<protein>
    <recommendedName>
        <fullName evidence="3">histidine kinase</fullName>
        <ecNumber evidence="3">2.7.13.3</ecNumber>
    </recommendedName>
</protein>
<evidence type="ECO:0000313" key="14">
    <source>
        <dbReference type="Proteomes" id="UP001589776"/>
    </source>
</evidence>
<keyword evidence="7 13" id="KW-0418">Kinase</keyword>
<gene>
    <name evidence="13" type="ORF">ACFFK0_02910</name>
</gene>
<evidence type="ECO:0000259" key="12">
    <source>
        <dbReference type="PROSITE" id="PS50109"/>
    </source>
</evidence>
<dbReference type="SUPFAM" id="SSF47384">
    <property type="entry name" value="Homodimeric domain of signal transducing histidine kinase"/>
    <property type="match status" value="1"/>
</dbReference>
<dbReference type="InterPro" id="IPR005467">
    <property type="entry name" value="His_kinase_dom"/>
</dbReference>
<dbReference type="PANTHER" id="PTHR45453:SF1">
    <property type="entry name" value="PHOSPHATE REGULON SENSOR PROTEIN PHOR"/>
    <property type="match status" value="1"/>
</dbReference>